<name>A0A1R2C7A0_9CILI</name>
<feature type="domain" description="RING-type" evidence="5">
    <location>
        <begin position="17"/>
        <end position="55"/>
    </location>
</feature>
<dbReference type="Pfam" id="PF00643">
    <property type="entry name" value="zf-B_box"/>
    <property type="match status" value="1"/>
</dbReference>
<dbReference type="InterPro" id="IPR017907">
    <property type="entry name" value="Znf_RING_CS"/>
</dbReference>
<reference evidence="6 7" key="1">
    <citation type="submission" date="2016-11" db="EMBL/GenBank/DDBJ databases">
        <title>The macronuclear genome of Stentor coeruleus: a giant cell with tiny introns.</title>
        <authorList>
            <person name="Slabodnick M."/>
            <person name="Ruby J.G."/>
            <person name="Reiff S.B."/>
            <person name="Swart E.C."/>
            <person name="Gosai S."/>
            <person name="Prabakaran S."/>
            <person name="Witkowska E."/>
            <person name="Larue G.E."/>
            <person name="Fisher S."/>
            <person name="Freeman R.M."/>
            <person name="Gunawardena J."/>
            <person name="Chu W."/>
            <person name="Stover N.A."/>
            <person name="Gregory B.D."/>
            <person name="Nowacki M."/>
            <person name="Derisi J."/>
            <person name="Roy S.W."/>
            <person name="Marshall W.F."/>
            <person name="Sood P."/>
        </authorList>
    </citation>
    <scope>NUCLEOTIDE SEQUENCE [LARGE SCALE GENOMIC DNA]</scope>
    <source>
        <strain evidence="6">WM001</strain>
    </source>
</reference>
<dbReference type="SUPFAM" id="SSF57845">
    <property type="entry name" value="B-box zinc-binding domain"/>
    <property type="match status" value="1"/>
</dbReference>
<dbReference type="InterPro" id="IPR000315">
    <property type="entry name" value="Znf_B-box"/>
</dbReference>
<evidence type="ECO:0000259" key="5">
    <source>
        <dbReference type="PROSITE" id="PS50089"/>
    </source>
</evidence>
<gene>
    <name evidence="6" type="ORF">SteCoe_13926</name>
</gene>
<keyword evidence="7" id="KW-1185">Reference proteome</keyword>
<protein>
    <recommendedName>
        <fullName evidence="5">RING-type domain-containing protein</fullName>
    </recommendedName>
</protein>
<evidence type="ECO:0000256" key="4">
    <source>
        <dbReference type="PROSITE-ProRule" id="PRU00175"/>
    </source>
</evidence>
<accession>A0A1R2C7A0</accession>
<dbReference type="InterPro" id="IPR001841">
    <property type="entry name" value="Znf_RING"/>
</dbReference>
<dbReference type="PROSITE" id="PS00518">
    <property type="entry name" value="ZF_RING_1"/>
    <property type="match status" value="1"/>
</dbReference>
<dbReference type="OrthoDB" id="6105938at2759"/>
<dbReference type="PROSITE" id="PS50089">
    <property type="entry name" value="ZF_RING_2"/>
    <property type="match status" value="1"/>
</dbReference>
<keyword evidence="1" id="KW-0479">Metal-binding</keyword>
<keyword evidence="3" id="KW-0862">Zinc</keyword>
<dbReference type="GO" id="GO:0008270">
    <property type="term" value="F:zinc ion binding"/>
    <property type="evidence" value="ECO:0007669"/>
    <property type="project" value="UniProtKB-KW"/>
</dbReference>
<dbReference type="Gene3D" id="3.30.160.60">
    <property type="entry name" value="Classic Zinc Finger"/>
    <property type="match status" value="1"/>
</dbReference>
<evidence type="ECO:0000313" key="7">
    <source>
        <dbReference type="Proteomes" id="UP000187209"/>
    </source>
</evidence>
<organism evidence="6 7">
    <name type="scientific">Stentor coeruleus</name>
    <dbReference type="NCBI Taxonomy" id="5963"/>
    <lineage>
        <taxon>Eukaryota</taxon>
        <taxon>Sar</taxon>
        <taxon>Alveolata</taxon>
        <taxon>Ciliophora</taxon>
        <taxon>Postciliodesmatophora</taxon>
        <taxon>Heterotrichea</taxon>
        <taxon>Heterotrichida</taxon>
        <taxon>Stentoridae</taxon>
        <taxon>Stentor</taxon>
    </lineage>
</organism>
<sequence>MGDSTLKDIESLEKVICDYCEESEGKGNFECEHNFCEACIGLLVENNVISCPMEKCLGSDNICKIHKSEYILACIEDYQPLCQYCDEDHEGHNKRNIEYLNAFTLRLHRNSEKNRPKSQTIVEHSKVLIESLEILKKLSDKVDNLFKRCYSGLQIHDKINEVRKFEEGRKNMSINIEYNELFIPDIKGKIALSKYLKNPEELQDSLVDAEESIKKNQKLLENILENLISFIDRIRPSGI</sequence>
<proteinExistence type="predicted"/>
<evidence type="ECO:0000313" key="6">
    <source>
        <dbReference type="EMBL" id="OMJ84869.1"/>
    </source>
</evidence>
<comment type="caution">
    <text evidence="6">The sequence shown here is derived from an EMBL/GenBank/DDBJ whole genome shotgun (WGS) entry which is preliminary data.</text>
</comment>
<dbReference type="AlphaFoldDB" id="A0A1R2C7A0"/>
<dbReference type="Proteomes" id="UP000187209">
    <property type="component" value="Unassembled WGS sequence"/>
</dbReference>
<evidence type="ECO:0000256" key="3">
    <source>
        <dbReference type="ARBA" id="ARBA00022833"/>
    </source>
</evidence>
<evidence type="ECO:0000256" key="2">
    <source>
        <dbReference type="ARBA" id="ARBA00022771"/>
    </source>
</evidence>
<evidence type="ECO:0000256" key="1">
    <source>
        <dbReference type="ARBA" id="ARBA00022723"/>
    </source>
</evidence>
<dbReference type="CDD" id="cd16449">
    <property type="entry name" value="RING-HC"/>
    <property type="match status" value="1"/>
</dbReference>
<keyword evidence="2 4" id="KW-0863">Zinc-finger</keyword>
<dbReference type="EMBL" id="MPUH01000255">
    <property type="protein sequence ID" value="OMJ84869.1"/>
    <property type="molecule type" value="Genomic_DNA"/>
</dbReference>